<dbReference type="NCBIfam" id="TIGR02116">
    <property type="entry name" value="toxin_Txe_YoeB"/>
    <property type="match status" value="1"/>
</dbReference>
<dbReference type="Pfam" id="PF06769">
    <property type="entry name" value="YoeB_toxin"/>
    <property type="match status" value="1"/>
</dbReference>
<name>A0ABP9S5G5_9MICC</name>
<comment type="caution">
    <text evidence="8">The sequence shown here is derived from an EMBL/GenBank/DDBJ whole genome shotgun (WGS) entry which is preliminary data.</text>
</comment>
<evidence type="ECO:0000256" key="7">
    <source>
        <dbReference type="ARBA" id="ARBA00050056"/>
    </source>
</evidence>
<evidence type="ECO:0000256" key="1">
    <source>
        <dbReference type="ARBA" id="ARBA00008172"/>
    </source>
</evidence>
<dbReference type="InterPro" id="IPR035093">
    <property type="entry name" value="RelE/ParE_toxin_dom_sf"/>
</dbReference>
<dbReference type="PANTHER" id="PTHR38039:SF1">
    <property type="entry name" value="TOXIN YOEB"/>
    <property type="match status" value="1"/>
</dbReference>
<accession>A0ABP9S5G5</accession>
<evidence type="ECO:0000313" key="8">
    <source>
        <dbReference type="EMBL" id="GAA5190637.1"/>
    </source>
</evidence>
<evidence type="ECO:0000256" key="2">
    <source>
        <dbReference type="ARBA" id="ARBA00022649"/>
    </source>
</evidence>
<keyword evidence="2" id="KW-1277">Toxin-antitoxin system</keyword>
<keyword evidence="9" id="KW-1185">Reference proteome</keyword>
<dbReference type="PANTHER" id="PTHR38039">
    <property type="entry name" value="TOXIN YOEB"/>
    <property type="match status" value="1"/>
</dbReference>
<dbReference type="InterPro" id="IPR009614">
    <property type="entry name" value="YoeB_toxin"/>
</dbReference>
<protein>
    <recommendedName>
        <fullName evidence="7">Endoribonuclease YoeB</fullName>
    </recommendedName>
    <alternativeName>
        <fullName evidence="6">Putative mRNA interferase YoeB</fullName>
    </alternativeName>
</protein>
<organism evidence="8 9">
    <name type="scientific">Arthrobacter gyeryongensis</name>
    <dbReference type="NCBI Taxonomy" id="1650592"/>
    <lineage>
        <taxon>Bacteria</taxon>
        <taxon>Bacillati</taxon>
        <taxon>Actinomycetota</taxon>
        <taxon>Actinomycetes</taxon>
        <taxon>Micrococcales</taxon>
        <taxon>Micrococcaceae</taxon>
        <taxon>Arthrobacter</taxon>
    </lineage>
</organism>
<keyword evidence="5" id="KW-0378">Hydrolase</keyword>
<dbReference type="RefSeq" id="WP_284991979.1">
    <property type="nucleotide sequence ID" value="NZ_BAABKK010000006.1"/>
</dbReference>
<dbReference type="Proteomes" id="UP001500200">
    <property type="component" value="Unassembled WGS sequence"/>
</dbReference>
<evidence type="ECO:0000313" key="9">
    <source>
        <dbReference type="Proteomes" id="UP001500200"/>
    </source>
</evidence>
<dbReference type="EMBL" id="BAABKK010000006">
    <property type="protein sequence ID" value="GAA5190637.1"/>
    <property type="molecule type" value="Genomic_DNA"/>
</dbReference>
<sequence length="90" mass="10672">MRLIWSSAAWDDYVWWQSQDRKTLKRINGLLQDIARHGNEGIGKPEPLKHGFHGYWSRRITDEHRLVYKFVETDDGVEVLIAACRYHYGN</sequence>
<evidence type="ECO:0000256" key="4">
    <source>
        <dbReference type="ARBA" id="ARBA00022759"/>
    </source>
</evidence>
<evidence type="ECO:0000256" key="6">
    <source>
        <dbReference type="ARBA" id="ARBA00030388"/>
    </source>
</evidence>
<comment type="similarity">
    <text evidence="1">Belongs to the YoeB family.</text>
</comment>
<gene>
    <name evidence="8" type="primary">yoeB</name>
    <name evidence="8" type="ORF">GCM10023346_08070</name>
</gene>
<evidence type="ECO:0000256" key="5">
    <source>
        <dbReference type="ARBA" id="ARBA00022801"/>
    </source>
</evidence>
<dbReference type="Gene3D" id="3.30.2310.20">
    <property type="entry name" value="RelE-like"/>
    <property type="match status" value="1"/>
</dbReference>
<dbReference type="SUPFAM" id="SSF143011">
    <property type="entry name" value="RelE-like"/>
    <property type="match status" value="1"/>
</dbReference>
<proteinExistence type="inferred from homology"/>
<keyword evidence="3" id="KW-0540">Nuclease</keyword>
<evidence type="ECO:0000256" key="3">
    <source>
        <dbReference type="ARBA" id="ARBA00022722"/>
    </source>
</evidence>
<reference evidence="9" key="1">
    <citation type="journal article" date="2019" name="Int. J. Syst. Evol. Microbiol.">
        <title>The Global Catalogue of Microorganisms (GCM) 10K type strain sequencing project: providing services to taxonomists for standard genome sequencing and annotation.</title>
        <authorList>
            <consortium name="The Broad Institute Genomics Platform"/>
            <consortium name="The Broad Institute Genome Sequencing Center for Infectious Disease"/>
            <person name="Wu L."/>
            <person name="Ma J."/>
        </authorList>
    </citation>
    <scope>NUCLEOTIDE SEQUENCE [LARGE SCALE GENOMIC DNA]</scope>
    <source>
        <strain evidence="9">JCM 18514</strain>
    </source>
</reference>
<keyword evidence="4" id="KW-0255">Endonuclease</keyword>